<name>A0AAI8YGL9_9PEZI</name>
<accession>A0AAI8YGL9</accession>
<evidence type="ECO:0000313" key="2">
    <source>
        <dbReference type="Proteomes" id="UP001295740"/>
    </source>
</evidence>
<protein>
    <submittedName>
        <fullName evidence="1">Uu.00g114000.m01.CDS01</fullName>
    </submittedName>
</protein>
<reference evidence="1" key="1">
    <citation type="submission" date="2023-10" db="EMBL/GenBank/DDBJ databases">
        <authorList>
            <person name="Hackl T."/>
        </authorList>
    </citation>
    <scope>NUCLEOTIDE SEQUENCE</scope>
</reference>
<keyword evidence="2" id="KW-1185">Reference proteome</keyword>
<gene>
    <name evidence="1" type="ORF">KHLLAP_LOCUS4474</name>
</gene>
<dbReference type="EMBL" id="CAUWAG010000006">
    <property type="protein sequence ID" value="CAJ2504006.1"/>
    <property type="molecule type" value="Genomic_DNA"/>
</dbReference>
<comment type="caution">
    <text evidence="1">The sequence shown here is derived from an EMBL/GenBank/DDBJ whole genome shotgun (WGS) entry which is preliminary data.</text>
</comment>
<organism evidence="1 2">
    <name type="scientific">Anthostomella pinea</name>
    <dbReference type="NCBI Taxonomy" id="933095"/>
    <lineage>
        <taxon>Eukaryota</taxon>
        <taxon>Fungi</taxon>
        <taxon>Dikarya</taxon>
        <taxon>Ascomycota</taxon>
        <taxon>Pezizomycotina</taxon>
        <taxon>Sordariomycetes</taxon>
        <taxon>Xylariomycetidae</taxon>
        <taxon>Xylariales</taxon>
        <taxon>Xylariaceae</taxon>
        <taxon>Anthostomella</taxon>
    </lineage>
</organism>
<proteinExistence type="predicted"/>
<dbReference type="Proteomes" id="UP001295740">
    <property type="component" value="Unassembled WGS sequence"/>
</dbReference>
<sequence length="371" mass="41285">MDGILEKHHGLIASVTRLYALLIQMRYLSPADVSYPPHTSPPVSVPLLQTIGFDDEVIELIQVLPAIKPAVTWGWHMKAAQIVPRSIAVSYLDPSGGHVDEGLFDFIRSGGFDNQHYAEANATLLPPWMFRLTVAGNVPPGLDLIYNVQYRSITEWTQIATRSWQECPGRPAETVMDEIAGKLKTLEWVPYYDPTDDGYAEPASREIVDSPLIMENFRPLGFSGSPVPLPLDDHEAALAKTQEVIGSGGVDGIRERLNRWIALQKLYRDCGWGSGDDDDAFDGDEFEARRLDLITTAKTLDDDKTRTAAAGPSREAMAALMRDNPVMAQHIMQELHGDTSHLMSEAQCDAKEETEQRVRDFWKQRAGDQAV</sequence>
<evidence type="ECO:0000313" key="1">
    <source>
        <dbReference type="EMBL" id="CAJ2504006.1"/>
    </source>
</evidence>
<dbReference type="AlphaFoldDB" id="A0AAI8YGL9"/>